<feature type="compositionally biased region" description="Polar residues" evidence="1">
    <location>
        <begin position="61"/>
        <end position="74"/>
    </location>
</feature>
<dbReference type="EMBL" id="JAERRH010000009">
    <property type="protein sequence ID" value="MBL1107488.1"/>
    <property type="molecule type" value="Genomic_DNA"/>
</dbReference>
<feature type="region of interest" description="Disordered" evidence="1">
    <location>
        <begin position="38"/>
        <end position="87"/>
    </location>
</feature>
<dbReference type="RefSeq" id="WP_201821410.1">
    <property type="nucleotide sequence ID" value="NZ_JAERRH010000009.1"/>
</dbReference>
<evidence type="ECO:0000256" key="1">
    <source>
        <dbReference type="SAM" id="MobiDB-lite"/>
    </source>
</evidence>
<comment type="caution">
    <text evidence="2">The sequence shown here is derived from an EMBL/GenBank/DDBJ whole genome shotgun (WGS) entry which is preliminary data.</text>
</comment>
<organism evidence="2 3">
    <name type="scientific">Streptomyces musisoli</name>
    <dbReference type="NCBI Taxonomy" id="2802280"/>
    <lineage>
        <taxon>Bacteria</taxon>
        <taxon>Bacillati</taxon>
        <taxon>Actinomycetota</taxon>
        <taxon>Actinomycetes</taxon>
        <taxon>Kitasatosporales</taxon>
        <taxon>Streptomycetaceae</taxon>
        <taxon>Streptomyces</taxon>
    </lineage>
</organism>
<sequence>MTIRYPWRGAEGRVKGISQTIALIEKKYPKIKGKTDFPTYGSFREESQERTARGNPPEFSKTPSHSFASTTSGEFSWASAPGFGPEI</sequence>
<proteinExistence type="predicted"/>
<protein>
    <submittedName>
        <fullName evidence="2">Uncharacterized protein</fullName>
    </submittedName>
</protein>
<reference evidence="2 3" key="1">
    <citation type="submission" date="2021-01" db="EMBL/GenBank/DDBJ databases">
        <title>WGS of actinomycetes isolated from Thailand.</title>
        <authorList>
            <person name="Thawai C."/>
        </authorList>
    </citation>
    <scope>NUCLEOTIDE SEQUENCE [LARGE SCALE GENOMIC DNA]</scope>
    <source>
        <strain evidence="2 3">CH5-8</strain>
    </source>
</reference>
<accession>A0ABS1P597</accession>
<gene>
    <name evidence="2" type="ORF">JK361_23265</name>
</gene>
<evidence type="ECO:0000313" key="3">
    <source>
        <dbReference type="Proteomes" id="UP000621386"/>
    </source>
</evidence>
<keyword evidence="3" id="KW-1185">Reference proteome</keyword>
<dbReference type="Proteomes" id="UP000621386">
    <property type="component" value="Unassembled WGS sequence"/>
</dbReference>
<name>A0ABS1P597_9ACTN</name>
<evidence type="ECO:0000313" key="2">
    <source>
        <dbReference type="EMBL" id="MBL1107488.1"/>
    </source>
</evidence>
<feature type="compositionally biased region" description="Basic and acidic residues" evidence="1">
    <location>
        <begin position="43"/>
        <end position="52"/>
    </location>
</feature>